<dbReference type="GO" id="GO:0038023">
    <property type="term" value="F:signaling receptor activity"/>
    <property type="evidence" value="ECO:0007669"/>
    <property type="project" value="TreeGrafter"/>
</dbReference>
<sequence>GCSEPMGMKSRLVSNRQITASSTFRTWGMEALAWHPHLARLDKQGKTNAWTAATNNRSEWLQVDLESPKKISGIITQGAKDFGSVQFVSAFKVAHSDDGQSWTTVKDETTRTDKVMHVFFFQRFSSFFSSLVTV</sequence>
<comment type="caution">
    <text evidence="3">The sequence shown here is derived from an EMBL/GenBank/DDBJ whole genome shotgun (WGS) entry which is preliminary data.</text>
</comment>
<dbReference type="PROSITE" id="PS01285">
    <property type="entry name" value="FA58C_1"/>
    <property type="match status" value="1"/>
</dbReference>
<dbReference type="CDD" id="cd00057">
    <property type="entry name" value="FA58C"/>
    <property type="match status" value="1"/>
</dbReference>
<dbReference type="Gene3D" id="2.60.120.260">
    <property type="entry name" value="Galactose-binding domain-like"/>
    <property type="match status" value="1"/>
</dbReference>
<feature type="domain" description="F5/8 type C" evidence="2">
    <location>
        <begin position="2"/>
        <end position="108"/>
    </location>
</feature>
<evidence type="ECO:0000256" key="1">
    <source>
        <dbReference type="ARBA" id="ARBA00023157"/>
    </source>
</evidence>
<reference evidence="3" key="2">
    <citation type="submission" date="2004-02" db="EMBL/GenBank/DDBJ databases">
        <authorList>
            <consortium name="Genoscope"/>
            <consortium name="Whitehead Institute Centre for Genome Research"/>
        </authorList>
    </citation>
    <scope>NUCLEOTIDE SEQUENCE</scope>
</reference>
<dbReference type="PROSITE" id="PS50022">
    <property type="entry name" value="FA58C_3"/>
    <property type="match status" value="1"/>
</dbReference>
<dbReference type="Pfam" id="PF00754">
    <property type="entry name" value="F5_F8_type_C"/>
    <property type="match status" value="1"/>
</dbReference>
<dbReference type="FunFam" id="2.60.120.260:FF:000002">
    <property type="entry name" value="Coagulation factor VIII"/>
    <property type="match status" value="1"/>
</dbReference>
<dbReference type="InterPro" id="IPR050633">
    <property type="entry name" value="Neuropilin_MCO_CoagFactor"/>
</dbReference>
<evidence type="ECO:0000259" key="2">
    <source>
        <dbReference type="PROSITE" id="PS50022"/>
    </source>
</evidence>
<dbReference type="SUPFAM" id="SSF49785">
    <property type="entry name" value="Galactose-binding domain-like"/>
    <property type="match status" value="1"/>
</dbReference>
<feature type="non-terminal residue" evidence="3">
    <location>
        <position position="1"/>
    </location>
</feature>
<protein>
    <submittedName>
        <fullName evidence="3">(spotted green pufferfish) hypothetical protein</fullName>
    </submittedName>
</protein>
<dbReference type="InterPro" id="IPR000421">
    <property type="entry name" value="FA58C"/>
</dbReference>
<evidence type="ECO:0000313" key="3">
    <source>
        <dbReference type="EMBL" id="CAF93542.1"/>
    </source>
</evidence>
<dbReference type="OrthoDB" id="8878289at2759"/>
<name>Q4T0P0_TETNG</name>
<gene>
    <name evidence="3" type="ORF">GSTENG00009221001</name>
</gene>
<dbReference type="EMBL" id="CAAE01010910">
    <property type="protein sequence ID" value="CAF93542.1"/>
    <property type="molecule type" value="Genomic_DNA"/>
</dbReference>
<organism evidence="3">
    <name type="scientific">Tetraodon nigroviridis</name>
    <name type="common">Spotted green pufferfish</name>
    <name type="synonym">Chelonodon nigroviridis</name>
    <dbReference type="NCBI Taxonomy" id="99883"/>
    <lineage>
        <taxon>Eukaryota</taxon>
        <taxon>Metazoa</taxon>
        <taxon>Chordata</taxon>
        <taxon>Craniata</taxon>
        <taxon>Vertebrata</taxon>
        <taxon>Euteleostomi</taxon>
        <taxon>Actinopterygii</taxon>
        <taxon>Neopterygii</taxon>
        <taxon>Teleostei</taxon>
        <taxon>Neoteleostei</taxon>
        <taxon>Acanthomorphata</taxon>
        <taxon>Eupercaria</taxon>
        <taxon>Tetraodontiformes</taxon>
        <taxon>Tetradontoidea</taxon>
        <taxon>Tetraodontidae</taxon>
        <taxon>Tetraodon</taxon>
    </lineage>
</organism>
<dbReference type="PANTHER" id="PTHR46806:SF9">
    <property type="entry name" value="EGF-LIKE REPEAT AND DISCOIDIN I-LIKE DOMAIN-CONTAINING PROTEIN 3 PRECURSOR"/>
    <property type="match status" value="1"/>
</dbReference>
<dbReference type="PANTHER" id="PTHR46806">
    <property type="entry name" value="F5/8 TYPE C DOMAIN-CONTAINING PROTEIN"/>
    <property type="match status" value="1"/>
</dbReference>
<keyword evidence="1" id="KW-1015">Disulfide bond</keyword>
<dbReference type="KEGG" id="tng:GSTEN00009221G001"/>
<accession>Q4T0P0</accession>
<dbReference type="GO" id="GO:0005886">
    <property type="term" value="C:plasma membrane"/>
    <property type="evidence" value="ECO:0007669"/>
    <property type="project" value="TreeGrafter"/>
</dbReference>
<dbReference type="AlphaFoldDB" id="Q4T0P0"/>
<proteinExistence type="predicted"/>
<dbReference type="InterPro" id="IPR008979">
    <property type="entry name" value="Galactose-bd-like_sf"/>
</dbReference>
<reference evidence="3" key="1">
    <citation type="journal article" date="2004" name="Nature">
        <title>Genome duplication in the teleost fish Tetraodon nigroviridis reveals the early vertebrate proto-karyotype.</title>
        <authorList>
            <person name="Jaillon O."/>
            <person name="Aury J.-M."/>
            <person name="Brunet F."/>
            <person name="Petit J.-L."/>
            <person name="Stange-Thomann N."/>
            <person name="Mauceli E."/>
            <person name="Bouneau L."/>
            <person name="Fischer C."/>
            <person name="Ozouf-Costaz C."/>
            <person name="Bernot A."/>
            <person name="Nicaud S."/>
            <person name="Jaffe D."/>
            <person name="Fisher S."/>
            <person name="Lutfalla G."/>
            <person name="Dossat C."/>
            <person name="Segurens B."/>
            <person name="Dasilva C."/>
            <person name="Salanoubat M."/>
            <person name="Levy M."/>
            <person name="Boudet N."/>
            <person name="Castellano S."/>
            <person name="Anthouard V."/>
            <person name="Jubin C."/>
            <person name="Castelli V."/>
            <person name="Katinka M."/>
            <person name="Vacherie B."/>
            <person name="Biemont C."/>
            <person name="Skalli Z."/>
            <person name="Cattolico L."/>
            <person name="Poulain J."/>
            <person name="De Berardinis V."/>
            <person name="Cruaud C."/>
            <person name="Duprat S."/>
            <person name="Brottier P."/>
            <person name="Coutanceau J.-P."/>
            <person name="Gouzy J."/>
            <person name="Parra G."/>
            <person name="Lardier G."/>
            <person name="Chapple C."/>
            <person name="McKernan K.J."/>
            <person name="McEwan P."/>
            <person name="Bosak S."/>
            <person name="Kellis M."/>
            <person name="Volff J.-N."/>
            <person name="Guigo R."/>
            <person name="Zody M.C."/>
            <person name="Mesirov J."/>
            <person name="Lindblad-Toh K."/>
            <person name="Birren B."/>
            <person name="Nusbaum C."/>
            <person name="Kahn D."/>
            <person name="Robinson-Rechavi M."/>
            <person name="Laudet V."/>
            <person name="Schachter V."/>
            <person name="Quetier F."/>
            <person name="Saurin W."/>
            <person name="Scarpelli C."/>
            <person name="Wincker P."/>
            <person name="Lander E.S."/>
            <person name="Weissenbach J."/>
            <person name="Roest Crollius H."/>
        </authorList>
    </citation>
    <scope>NUCLEOTIDE SEQUENCE [LARGE SCALE GENOMIC DNA]</scope>
</reference>